<proteinExistence type="inferred from homology"/>
<comment type="similarity">
    <text evidence="3">Belongs to the CD36 family.</text>
</comment>
<dbReference type="Proteomes" id="UP000515131">
    <property type="component" value="Unplaced"/>
</dbReference>
<evidence type="ECO:0000256" key="8">
    <source>
        <dbReference type="ARBA" id="ARBA00023157"/>
    </source>
</evidence>
<dbReference type="GO" id="GO:0005044">
    <property type="term" value="F:scavenger receptor activity"/>
    <property type="evidence" value="ECO:0007669"/>
    <property type="project" value="TreeGrafter"/>
</dbReference>
<dbReference type="GO" id="GO:0034381">
    <property type="term" value="P:plasma lipoprotein particle clearance"/>
    <property type="evidence" value="ECO:0007669"/>
    <property type="project" value="TreeGrafter"/>
</dbReference>
<dbReference type="PANTHER" id="PTHR11923">
    <property type="entry name" value="SCAVENGER RECEPTOR CLASS B TYPE-1 SR-B1"/>
    <property type="match status" value="1"/>
</dbReference>
<sequence length="299" mass="33117">MASSLPCPRALQGAAMMMENKPMSLKLIMTLAFSTLGERAFMNRTVGEIMWGYEDPLVHLVNKYLPNMFPFKGKFGLFAELNNSNSGLFTVFTGVKDFSRIHLVDKWNGLSKRFVAPSTLFANGSTYPPNEGFCPCLESGIQNISTCRFNAPLFLSHPHFYNADPMLAEAVLGLHPNPEEHSLFLDVHPVTGIPMNCSVKLQLSLYVKAIKGIGQTGKIEPVVLPLMWFEESGAMEGEPLQTFYTQLVLVPSVLHYAQYVLVGLGCVLLFIPIIHQIRSQVGGGWREARAERPPARLSG</sequence>
<name>A0A6P6ILF2_PUMCO</name>
<dbReference type="InterPro" id="IPR002159">
    <property type="entry name" value="CD36_fam"/>
</dbReference>
<dbReference type="GO" id="GO:0070508">
    <property type="term" value="P:cholesterol import"/>
    <property type="evidence" value="ECO:0007669"/>
    <property type="project" value="TreeGrafter"/>
</dbReference>
<dbReference type="GeneID" id="112870145"/>
<dbReference type="AlphaFoldDB" id="A0A6P6ILF2"/>
<protein>
    <recommendedName>
        <fullName evidence="11">Scavenger receptor class B member 1</fullName>
    </recommendedName>
    <alternativeName>
        <fullName evidence="12">SR-BI</fullName>
    </alternativeName>
</protein>
<evidence type="ECO:0000256" key="5">
    <source>
        <dbReference type="ARBA" id="ARBA00022692"/>
    </source>
</evidence>
<keyword evidence="10" id="KW-0325">Glycoprotein</keyword>
<evidence type="ECO:0000313" key="14">
    <source>
        <dbReference type="Proteomes" id="UP000515131"/>
    </source>
</evidence>
<dbReference type="GO" id="GO:0005737">
    <property type="term" value="C:cytoplasm"/>
    <property type="evidence" value="ECO:0007669"/>
    <property type="project" value="TreeGrafter"/>
</dbReference>
<gene>
    <name evidence="15" type="primary">SCARB1</name>
</gene>
<evidence type="ECO:0000256" key="1">
    <source>
        <dbReference type="ARBA" id="ARBA00004189"/>
    </source>
</evidence>
<dbReference type="PANTHER" id="PTHR11923:SF110">
    <property type="entry name" value="SCAVENGER RECEPTOR CLASS B MEMBER 1"/>
    <property type="match status" value="1"/>
</dbReference>
<keyword evidence="14" id="KW-1185">Reference proteome</keyword>
<evidence type="ECO:0000256" key="2">
    <source>
        <dbReference type="ARBA" id="ARBA00004651"/>
    </source>
</evidence>
<keyword evidence="7 13" id="KW-0472">Membrane</keyword>
<dbReference type="PRINTS" id="PR01609">
    <property type="entry name" value="CD36FAMILY"/>
</dbReference>
<dbReference type="GO" id="GO:0005901">
    <property type="term" value="C:caveola"/>
    <property type="evidence" value="ECO:0007669"/>
    <property type="project" value="UniProtKB-SubCell"/>
</dbReference>
<dbReference type="GO" id="GO:0030169">
    <property type="term" value="F:low-density lipoprotein particle binding"/>
    <property type="evidence" value="ECO:0007669"/>
    <property type="project" value="TreeGrafter"/>
</dbReference>
<keyword evidence="4" id="KW-1003">Cell membrane</keyword>
<evidence type="ECO:0000256" key="3">
    <source>
        <dbReference type="ARBA" id="ARBA00010532"/>
    </source>
</evidence>
<dbReference type="GO" id="GO:0008289">
    <property type="term" value="F:lipid binding"/>
    <property type="evidence" value="ECO:0007669"/>
    <property type="project" value="TreeGrafter"/>
</dbReference>
<dbReference type="RefSeq" id="XP_025789015.1">
    <property type="nucleotide sequence ID" value="XM_025933230.1"/>
</dbReference>
<evidence type="ECO:0000256" key="11">
    <source>
        <dbReference type="ARBA" id="ARBA00040821"/>
    </source>
</evidence>
<dbReference type="GO" id="GO:0043654">
    <property type="term" value="P:recognition of apoptotic cell"/>
    <property type="evidence" value="ECO:0007669"/>
    <property type="project" value="TreeGrafter"/>
</dbReference>
<dbReference type="GO" id="GO:0033344">
    <property type="term" value="P:cholesterol efflux"/>
    <property type="evidence" value="ECO:0007669"/>
    <property type="project" value="TreeGrafter"/>
</dbReference>
<evidence type="ECO:0000256" key="10">
    <source>
        <dbReference type="ARBA" id="ARBA00023180"/>
    </source>
</evidence>
<feature type="transmembrane region" description="Helical" evidence="13">
    <location>
        <begin position="256"/>
        <end position="274"/>
    </location>
</feature>
<keyword evidence="5 13" id="KW-0812">Transmembrane</keyword>
<evidence type="ECO:0000256" key="7">
    <source>
        <dbReference type="ARBA" id="ARBA00023136"/>
    </source>
</evidence>
<dbReference type="KEGG" id="pcoo:112870145"/>
<evidence type="ECO:0000256" key="4">
    <source>
        <dbReference type="ARBA" id="ARBA00022475"/>
    </source>
</evidence>
<evidence type="ECO:0000256" key="6">
    <source>
        <dbReference type="ARBA" id="ARBA00022989"/>
    </source>
</evidence>
<reference evidence="15" key="1">
    <citation type="submission" date="2025-08" db="UniProtKB">
        <authorList>
            <consortium name="RefSeq"/>
        </authorList>
    </citation>
    <scope>IDENTIFICATION</scope>
    <source>
        <tissue evidence="15">Blood</tissue>
    </source>
</reference>
<keyword evidence="6 13" id="KW-1133">Transmembrane helix</keyword>
<accession>A0A6P6ILF2</accession>
<keyword evidence="8" id="KW-1015">Disulfide bond</keyword>
<evidence type="ECO:0000313" key="15">
    <source>
        <dbReference type="RefSeq" id="XP_025789015.1"/>
    </source>
</evidence>
<evidence type="ECO:0000256" key="12">
    <source>
        <dbReference type="ARBA" id="ARBA00042244"/>
    </source>
</evidence>
<evidence type="ECO:0000256" key="13">
    <source>
        <dbReference type="SAM" id="Phobius"/>
    </source>
</evidence>
<dbReference type="CTD" id="949"/>
<dbReference type="Pfam" id="PF01130">
    <property type="entry name" value="CD36"/>
    <property type="match status" value="1"/>
</dbReference>
<organism evidence="14 15">
    <name type="scientific">Puma concolor</name>
    <name type="common">Mountain lion</name>
    <name type="synonym">Felis concolor</name>
    <dbReference type="NCBI Taxonomy" id="9696"/>
    <lineage>
        <taxon>Eukaryota</taxon>
        <taxon>Metazoa</taxon>
        <taxon>Chordata</taxon>
        <taxon>Craniata</taxon>
        <taxon>Vertebrata</taxon>
        <taxon>Euteleostomi</taxon>
        <taxon>Mammalia</taxon>
        <taxon>Eutheria</taxon>
        <taxon>Laurasiatheria</taxon>
        <taxon>Carnivora</taxon>
        <taxon>Feliformia</taxon>
        <taxon>Felidae</taxon>
        <taxon>Felinae</taxon>
        <taxon>Puma</taxon>
    </lineage>
</organism>
<evidence type="ECO:0000256" key="9">
    <source>
        <dbReference type="ARBA" id="ARBA00023170"/>
    </source>
</evidence>
<comment type="subcellular location">
    <subcellularLocation>
        <location evidence="2">Cell membrane</location>
        <topology evidence="2">Multi-pass membrane protein</topology>
    </subcellularLocation>
    <subcellularLocation>
        <location evidence="1">Membrane</location>
        <location evidence="1">Caveola</location>
        <topology evidence="1">Multi-pass membrane protein</topology>
    </subcellularLocation>
</comment>
<keyword evidence="9 15" id="KW-0675">Receptor</keyword>